<sequence length="152" mass="17179">MAKSVKVPKKTRWFFYAVLATSFISGLTFFILNRWVTVEGEFGPEKHPWQMNVLRLHGAGAFLMMVFFGYFLASHVQVSWPVKPMRPLGIALTAAVSLMILSAYSLYYLGDMDVRAVVAYVHTGLGVTLPFFLIAHLVQGSRRRNSRKVKHA</sequence>
<accession>A0A8J7Q1Z2</accession>
<keyword evidence="1" id="KW-0472">Membrane</keyword>
<evidence type="ECO:0000313" key="3">
    <source>
        <dbReference type="Proteomes" id="UP000664417"/>
    </source>
</evidence>
<evidence type="ECO:0008006" key="4">
    <source>
        <dbReference type="Google" id="ProtNLM"/>
    </source>
</evidence>
<feature type="transmembrane region" description="Helical" evidence="1">
    <location>
        <begin position="13"/>
        <end position="36"/>
    </location>
</feature>
<comment type="caution">
    <text evidence="2">The sequence shown here is derived from an EMBL/GenBank/DDBJ whole genome shotgun (WGS) entry which is preliminary data.</text>
</comment>
<name>A0A8J7Q1Z2_9BACT</name>
<protein>
    <recommendedName>
        <fullName evidence="4">Transmembrane protein</fullName>
    </recommendedName>
</protein>
<keyword evidence="1" id="KW-0812">Transmembrane</keyword>
<feature type="transmembrane region" description="Helical" evidence="1">
    <location>
        <begin position="119"/>
        <end position="138"/>
    </location>
</feature>
<dbReference type="EMBL" id="JAFREP010000008">
    <property type="protein sequence ID" value="MBO1318997.1"/>
    <property type="molecule type" value="Genomic_DNA"/>
</dbReference>
<keyword evidence="1" id="KW-1133">Transmembrane helix</keyword>
<feature type="transmembrane region" description="Helical" evidence="1">
    <location>
        <begin position="56"/>
        <end position="76"/>
    </location>
</feature>
<keyword evidence="3" id="KW-1185">Reference proteome</keyword>
<dbReference type="RefSeq" id="WP_207858818.1">
    <property type="nucleotide sequence ID" value="NZ_JAFREP010000008.1"/>
</dbReference>
<evidence type="ECO:0000256" key="1">
    <source>
        <dbReference type="SAM" id="Phobius"/>
    </source>
</evidence>
<reference evidence="2" key="1">
    <citation type="submission" date="2021-03" db="EMBL/GenBank/DDBJ databases">
        <authorList>
            <person name="Wang G."/>
        </authorList>
    </citation>
    <scope>NUCLEOTIDE SEQUENCE</scope>
    <source>
        <strain evidence="2">KCTC 12899</strain>
    </source>
</reference>
<gene>
    <name evidence="2" type="ORF">J3U88_11060</name>
</gene>
<evidence type="ECO:0000313" key="2">
    <source>
        <dbReference type="EMBL" id="MBO1318997.1"/>
    </source>
</evidence>
<dbReference type="Proteomes" id="UP000664417">
    <property type="component" value="Unassembled WGS sequence"/>
</dbReference>
<proteinExistence type="predicted"/>
<organism evidence="2 3">
    <name type="scientific">Acanthopleuribacter pedis</name>
    <dbReference type="NCBI Taxonomy" id="442870"/>
    <lineage>
        <taxon>Bacteria</taxon>
        <taxon>Pseudomonadati</taxon>
        <taxon>Acidobacteriota</taxon>
        <taxon>Holophagae</taxon>
        <taxon>Acanthopleuribacterales</taxon>
        <taxon>Acanthopleuribacteraceae</taxon>
        <taxon>Acanthopleuribacter</taxon>
    </lineage>
</organism>
<feature type="transmembrane region" description="Helical" evidence="1">
    <location>
        <begin position="88"/>
        <end position="107"/>
    </location>
</feature>
<dbReference type="AlphaFoldDB" id="A0A8J7Q1Z2"/>